<protein>
    <submittedName>
        <fullName evidence="3">Lytic transglycosylase domain-containing protein</fullName>
    </submittedName>
</protein>
<name>A0ABV3Z896_9BACT</name>
<sequence>MRKFLLLQFKPVASFVLTGVLFFSLMSFATDDKNKPTGSSGKTEKGFSSLFANSFDPSKPYIFQVNPKAISFVEEYIKRNEEELEKMKSWGKPYFDLYDRVLAQNHLPVELKYLSVIESHLRSGLISGAGAVGPWQLMRDEAKRYNLKVAGKVDERKDFALSTAAAAKLLKSLYAEFGDWLLVIAAYNCGVGRLKQAIKKADSKDFWELQSYLPLETRNHVKKFIATHYIFEGGGGWTTMTAKETEAHKSTMAALLPPAPDSSFAGTETTEISGRFNSSVIAKYLSLDLVRFNQLNPLFDKQLAEGKKVQLRLSADNMRSFKENKQKILQESVQLLFASSAKI</sequence>
<keyword evidence="4" id="KW-1185">Reference proteome</keyword>
<gene>
    <name evidence="3" type="ORF">QTN47_01175</name>
</gene>
<dbReference type="CDD" id="cd16894">
    <property type="entry name" value="MltD-like"/>
    <property type="match status" value="1"/>
</dbReference>
<reference evidence="3 4" key="1">
    <citation type="submission" date="2023-07" db="EMBL/GenBank/DDBJ databases">
        <authorList>
            <person name="Lian W.-H."/>
        </authorList>
    </citation>
    <scope>NUCLEOTIDE SEQUENCE [LARGE SCALE GENOMIC DNA]</scope>
    <source>
        <strain evidence="3 4">SYSU DXS3180</strain>
    </source>
</reference>
<dbReference type="EMBL" id="JAULBC010000001">
    <property type="protein sequence ID" value="MEX6686083.1"/>
    <property type="molecule type" value="Genomic_DNA"/>
</dbReference>
<evidence type="ECO:0000259" key="2">
    <source>
        <dbReference type="Pfam" id="PF01464"/>
    </source>
</evidence>
<dbReference type="Pfam" id="PF01464">
    <property type="entry name" value="SLT"/>
    <property type="match status" value="1"/>
</dbReference>
<evidence type="ECO:0000313" key="3">
    <source>
        <dbReference type="EMBL" id="MEX6686083.1"/>
    </source>
</evidence>
<keyword evidence="1" id="KW-0732">Signal</keyword>
<evidence type="ECO:0000256" key="1">
    <source>
        <dbReference type="SAM" id="SignalP"/>
    </source>
</evidence>
<accession>A0ABV3Z896</accession>
<dbReference type="Proteomes" id="UP001560573">
    <property type="component" value="Unassembled WGS sequence"/>
</dbReference>
<dbReference type="RefSeq" id="WP_369327472.1">
    <property type="nucleotide sequence ID" value="NZ_JAULBC010000001.1"/>
</dbReference>
<feature type="domain" description="Transglycosylase SLT" evidence="2">
    <location>
        <begin position="104"/>
        <end position="209"/>
    </location>
</feature>
<evidence type="ECO:0000313" key="4">
    <source>
        <dbReference type="Proteomes" id="UP001560573"/>
    </source>
</evidence>
<feature type="signal peptide" evidence="1">
    <location>
        <begin position="1"/>
        <end position="29"/>
    </location>
</feature>
<proteinExistence type="predicted"/>
<dbReference type="InterPro" id="IPR023346">
    <property type="entry name" value="Lysozyme-like_dom_sf"/>
</dbReference>
<dbReference type="Gene3D" id="1.10.530.10">
    <property type="match status" value="1"/>
</dbReference>
<dbReference type="InterPro" id="IPR008258">
    <property type="entry name" value="Transglycosylase_SLT_dom_1"/>
</dbReference>
<comment type="caution">
    <text evidence="3">The sequence shown here is derived from an EMBL/GenBank/DDBJ whole genome shotgun (WGS) entry which is preliminary data.</text>
</comment>
<dbReference type="SUPFAM" id="SSF53955">
    <property type="entry name" value="Lysozyme-like"/>
    <property type="match status" value="1"/>
</dbReference>
<feature type="chain" id="PRO_5046515016" evidence="1">
    <location>
        <begin position="30"/>
        <end position="343"/>
    </location>
</feature>
<organism evidence="3 4">
    <name type="scientific">Danxiaibacter flavus</name>
    <dbReference type="NCBI Taxonomy" id="3049108"/>
    <lineage>
        <taxon>Bacteria</taxon>
        <taxon>Pseudomonadati</taxon>
        <taxon>Bacteroidota</taxon>
        <taxon>Chitinophagia</taxon>
        <taxon>Chitinophagales</taxon>
        <taxon>Chitinophagaceae</taxon>
        <taxon>Danxiaibacter</taxon>
    </lineage>
</organism>